<dbReference type="Proteomes" id="UP000198984">
    <property type="component" value="Unassembled WGS sequence"/>
</dbReference>
<proteinExistence type="predicted"/>
<comment type="subcellular location">
    <subcellularLocation>
        <location evidence="1">Membrane</location>
        <topology evidence="1">Multi-pass membrane protein</topology>
    </subcellularLocation>
</comment>
<dbReference type="EMBL" id="FOBB01000010">
    <property type="protein sequence ID" value="SEN46162.1"/>
    <property type="molecule type" value="Genomic_DNA"/>
</dbReference>
<dbReference type="STRING" id="573321.SAMN04488505_110213"/>
<evidence type="ECO:0000256" key="1">
    <source>
        <dbReference type="ARBA" id="ARBA00004141"/>
    </source>
</evidence>
<organism evidence="6 7">
    <name type="scientific">Chitinophaga rupis</name>
    <dbReference type="NCBI Taxonomy" id="573321"/>
    <lineage>
        <taxon>Bacteria</taxon>
        <taxon>Pseudomonadati</taxon>
        <taxon>Bacteroidota</taxon>
        <taxon>Chitinophagia</taxon>
        <taxon>Chitinophagales</taxon>
        <taxon>Chitinophagaceae</taxon>
        <taxon>Chitinophaga</taxon>
    </lineage>
</organism>
<dbReference type="Pfam" id="PF13564">
    <property type="entry name" value="DoxX_2"/>
    <property type="match status" value="1"/>
</dbReference>
<keyword evidence="7" id="KW-1185">Reference proteome</keyword>
<keyword evidence="2 5" id="KW-0812">Transmembrane</keyword>
<feature type="transmembrane region" description="Helical" evidence="5">
    <location>
        <begin position="54"/>
        <end position="73"/>
    </location>
</feature>
<protein>
    <submittedName>
        <fullName evidence="6">DoxX-like family protein</fullName>
    </submittedName>
</protein>
<sequence>MIILSAYNYMTREEVKAICRHLGFPDYFRIEVALAKFLGALALLAPISGRIKEWAYFGFVIIFISAPIAHLASGDPLSQSFGALGYLAVLAVSYITWQKRRVAVLPARA</sequence>
<name>A0A1H8GQ67_9BACT</name>
<keyword evidence="3 5" id="KW-1133">Transmembrane helix</keyword>
<evidence type="ECO:0000313" key="6">
    <source>
        <dbReference type="EMBL" id="SEN46162.1"/>
    </source>
</evidence>
<feature type="transmembrane region" description="Helical" evidence="5">
    <location>
        <begin position="79"/>
        <end position="97"/>
    </location>
</feature>
<dbReference type="AlphaFoldDB" id="A0A1H8GQ67"/>
<keyword evidence="4 5" id="KW-0472">Membrane</keyword>
<reference evidence="6 7" key="1">
    <citation type="submission" date="2016-10" db="EMBL/GenBank/DDBJ databases">
        <authorList>
            <person name="de Groot N.N."/>
        </authorList>
    </citation>
    <scope>NUCLEOTIDE SEQUENCE [LARGE SCALE GENOMIC DNA]</scope>
    <source>
        <strain evidence="6 7">DSM 21039</strain>
    </source>
</reference>
<gene>
    <name evidence="6" type="ORF">SAMN04488505_110213</name>
</gene>
<evidence type="ECO:0000313" key="7">
    <source>
        <dbReference type="Proteomes" id="UP000198984"/>
    </source>
</evidence>
<evidence type="ECO:0000256" key="2">
    <source>
        <dbReference type="ARBA" id="ARBA00022692"/>
    </source>
</evidence>
<dbReference type="InterPro" id="IPR032808">
    <property type="entry name" value="DoxX"/>
</dbReference>
<evidence type="ECO:0000256" key="3">
    <source>
        <dbReference type="ARBA" id="ARBA00022989"/>
    </source>
</evidence>
<accession>A0A1H8GQ67</accession>
<dbReference type="GO" id="GO:0016020">
    <property type="term" value="C:membrane"/>
    <property type="evidence" value="ECO:0007669"/>
    <property type="project" value="UniProtKB-SubCell"/>
</dbReference>
<evidence type="ECO:0000256" key="4">
    <source>
        <dbReference type="ARBA" id="ARBA00023136"/>
    </source>
</evidence>
<evidence type="ECO:0000256" key="5">
    <source>
        <dbReference type="SAM" id="Phobius"/>
    </source>
</evidence>